<evidence type="ECO:0000313" key="17">
    <source>
        <dbReference type="EMBL" id="SMF72510.1"/>
    </source>
</evidence>
<evidence type="ECO:0000256" key="1">
    <source>
        <dbReference type="ARBA" id="ARBA00004477"/>
    </source>
</evidence>
<reference evidence="18" key="1">
    <citation type="submission" date="2017-04" db="EMBL/GenBank/DDBJ databases">
        <authorList>
            <person name="Varghese N."/>
            <person name="Submissions S."/>
        </authorList>
    </citation>
    <scope>NUCLEOTIDE SEQUENCE [LARGE SCALE GENOMIC DNA]</scope>
    <source>
        <strain evidence="18">RKEM611</strain>
    </source>
</reference>
<accession>A0A1Y6CR07</accession>
<feature type="binding site" evidence="12">
    <location>
        <position position="283"/>
    </location>
    <ligand>
        <name>Zn(2+)</name>
        <dbReference type="ChEBI" id="CHEBI:29105"/>
        <note>catalytic</note>
    </ligand>
</feature>
<feature type="binding site" evidence="12">
    <location>
        <position position="361"/>
    </location>
    <ligand>
        <name>Zn(2+)</name>
        <dbReference type="ChEBI" id="CHEBI:29105"/>
        <note>catalytic</note>
    </ligand>
</feature>
<evidence type="ECO:0000313" key="18">
    <source>
        <dbReference type="Proteomes" id="UP000192907"/>
    </source>
</evidence>
<evidence type="ECO:0000256" key="14">
    <source>
        <dbReference type="SAM" id="Phobius"/>
    </source>
</evidence>
<comment type="similarity">
    <text evidence="13">Belongs to the peptidase M48 family.</text>
</comment>
<keyword evidence="9 13" id="KW-0482">Metalloprotease</keyword>
<feature type="transmembrane region" description="Helical" evidence="14">
    <location>
        <begin position="109"/>
        <end position="134"/>
    </location>
</feature>
<feature type="domain" description="Peptidase M48" evidence="15">
    <location>
        <begin position="213"/>
        <end position="416"/>
    </location>
</feature>
<dbReference type="Gene3D" id="3.30.2010.10">
    <property type="entry name" value="Metalloproteases ('zincins'), catalytic domain"/>
    <property type="match status" value="1"/>
</dbReference>
<keyword evidence="18" id="KW-1185">Reference proteome</keyword>
<gene>
    <name evidence="17" type="ORF">SAMN06296036_12721</name>
</gene>
<evidence type="ECO:0000259" key="16">
    <source>
        <dbReference type="Pfam" id="PF16491"/>
    </source>
</evidence>
<proteinExistence type="inferred from homology"/>
<feature type="transmembrane region" description="Helical" evidence="14">
    <location>
        <begin position="68"/>
        <end position="89"/>
    </location>
</feature>
<keyword evidence="5 13" id="KW-0378">Hydrolase</keyword>
<keyword evidence="4 12" id="KW-0479">Metal-binding</keyword>
<keyword evidence="3 14" id="KW-0812">Transmembrane</keyword>
<organism evidence="17 18">
    <name type="scientific">Pseudobacteriovorax antillogorgiicola</name>
    <dbReference type="NCBI Taxonomy" id="1513793"/>
    <lineage>
        <taxon>Bacteria</taxon>
        <taxon>Pseudomonadati</taxon>
        <taxon>Bdellovibrionota</taxon>
        <taxon>Oligoflexia</taxon>
        <taxon>Oligoflexales</taxon>
        <taxon>Pseudobacteriovoracaceae</taxon>
        <taxon>Pseudobacteriovorax</taxon>
    </lineage>
</organism>
<feature type="domain" description="CAAX prenyl protease 1 N-terminal" evidence="16">
    <location>
        <begin position="47"/>
        <end position="210"/>
    </location>
</feature>
<evidence type="ECO:0000259" key="15">
    <source>
        <dbReference type="Pfam" id="PF01435"/>
    </source>
</evidence>
<dbReference type="EMBL" id="FWZT01000027">
    <property type="protein sequence ID" value="SMF72510.1"/>
    <property type="molecule type" value="Genomic_DNA"/>
</dbReference>
<evidence type="ECO:0000256" key="5">
    <source>
        <dbReference type="ARBA" id="ARBA00022801"/>
    </source>
</evidence>
<dbReference type="Pfam" id="PF01435">
    <property type="entry name" value="Peptidase_M48"/>
    <property type="match status" value="1"/>
</dbReference>
<evidence type="ECO:0000256" key="4">
    <source>
        <dbReference type="ARBA" id="ARBA00022723"/>
    </source>
</evidence>
<evidence type="ECO:0000256" key="12">
    <source>
        <dbReference type="PIRSR" id="PIRSR627057-2"/>
    </source>
</evidence>
<dbReference type="GO" id="GO:0046872">
    <property type="term" value="F:metal ion binding"/>
    <property type="evidence" value="ECO:0007669"/>
    <property type="project" value="UniProtKB-KW"/>
</dbReference>
<evidence type="ECO:0000256" key="6">
    <source>
        <dbReference type="ARBA" id="ARBA00022824"/>
    </source>
</evidence>
<dbReference type="GO" id="GO:0071586">
    <property type="term" value="P:CAAX-box protein processing"/>
    <property type="evidence" value="ECO:0007669"/>
    <property type="project" value="InterPro"/>
</dbReference>
<feature type="active site" description="Proton donor" evidence="11">
    <location>
        <position position="365"/>
    </location>
</feature>
<dbReference type="STRING" id="1513793.SAMN06296036_12721"/>
<dbReference type="GO" id="GO:0004222">
    <property type="term" value="F:metalloendopeptidase activity"/>
    <property type="evidence" value="ECO:0007669"/>
    <property type="project" value="InterPro"/>
</dbReference>
<keyword evidence="10 14" id="KW-0472">Membrane</keyword>
<evidence type="ECO:0000256" key="2">
    <source>
        <dbReference type="ARBA" id="ARBA00022670"/>
    </source>
</evidence>
<evidence type="ECO:0000256" key="9">
    <source>
        <dbReference type="ARBA" id="ARBA00023049"/>
    </source>
</evidence>
<dbReference type="InterPro" id="IPR001915">
    <property type="entry name" value="Peptidase_M48"/>
</dbReference>
<evidence type="ECO:0000256" key="3">
    <source>
        <dbReference type="ARBA" id="ARBA00022692"/>
    </source>
</evidence>
<evidence type="ECO:0000256" key="8">
    <source>
        <dbReference type="ARBA" id="ARBA00022989"/>
    </source>
</evidence>
<dbReference type="FunFam" id="3.30.2010.10:FF:000002">
    <property type="entry name" value="CAAX prenyl protease"/>
    <property type="match status" value="1"/>
</dbReference>
<feature type="binding site" evidence="12">
    <location>
        <position position="287"/>
    </location>
    <ligand>
        <name>Zn(2+)</name>
        <dbReference type="ChEBI" id="CHEBI:29105"/>
        <note>catalytic</note>
    </ligand>
</feature>
<feature type="transmembrane region" description="Helical" evidence="14">
    <location>
        <begin position="329"/>
        <end position="349"/>
    </location>
</feature>
<sequence length="419" mass="47170">MSPQNLLILFVGLRLFQHLCERYLAHLNRSFYEDPKRREEACQALNIAADDMEKTLQYSRDKNRFGAINSWVSTIITLAFLVLGGLGWVEGMAQSLSDSLGMGSIVTGLAFFGIITLLSSLLSIPFELYHTFVLEAKHGFNRQSMKGFWLDRVKGLVVGSILGGALLAVLLWIMASMGNQWWIVAWLVVFGFSLLTVWLYPTVLAPLFNKFSPLDEGELKDKIFTLAKKVEFEADGISIMDASTRSSHGNAYFTGVFGKKKIVLFDTLVKSMSTDEIVAVLAHELGHFKLHHIRWSLIRSFFMTGFMFFLISLALPVESLYQAFHLDGISDYGALTMFSLWFGPIGFLIQPLSNFMSRRNEFAADAFALNNVADKKLLGDALLKLRENSHVMPISHRAFSTVYHSHPPLLERLKAMGYI</sequence>
<dbReference type="AlphaFoldDB" id="A0A1Y6CR07"/>
<keyword evidence="8 14" id="KW-1133">Transmembrane helix</keyword>
<dbReference type="Pfam" id="PF16491">
    <property type="entry name" value="Peptidase_M48_N"/>
    <property type="match status" value="1"/>
</dbReference>
<keyword evidence="7 12" id="KW-0862">Zinc</keyword>
<feature type="transmembrane region" description="Helical" evidence="14">
    <location>
        <begin position="297"/>
        <end position="317"/>
    </location>
</feature>
<feature type="transmembrane region" description="Helical" evidence="14">
    <location>
        <begin position="155"/>
        <end position="175"/>
    </location>
</feature>
<dbReference type="OrthoDB" id="9781930at2"/>
<protein>
    <submittedName>
        <fullName evidence="17">STE24 endopeptidase</fullName>
    </submittedName>
</protein>
<comment type="cofactor">
    <cofactor evidence="12 13">
        <name>Zn(2+)</name>
        <dbReference type="ChEBI" id="CHEBI:29105"/>
    </cofactor>
    <text evidence="12 13">Binds 1 zinc ion per subunit.</text>
</comment>
<dbReference type="PANTHER" id="PTHR10120">
    <property type="entry name" value="CAAX PRENYL PROTEASE 1"/>
    <property type="match status" value="1"/>
</dbReference>
<dbReference type="InterPro" id="IPR032456">
    <property type="entry name" value="Peptidase_M48_N"/>
</dbReference>
<feature type="transmembrane region" description="Helical" evidence="14">
    <location>
        <begin position="181"/>
        <end position="200"/>
    </location>
</feature>
<evidence type="ECO:0000256" key="11">
    <source>
        <dbReference type="PIRSR" id="PIRSR627057-1"/>
    </source>
</evidence>
<dbReference type="CDD" id="cd07343">
    <property type="entry name" value="M48A_Zmpste24p_like"/>
    <property type="match status" value="1"/>
</dbReference>
<keyword evidence="2 13" id="KW-0645">Protease</keyword>
<comment type="subcellular location">
    <subcellularLocation>
        <location evidence="1">Endoplasmic reticulum membrane</location>
        <topology evidence="1">Multi-pass membrane protein</topology>
    </subcellularLocation>
</comment>
<dbReference type="Proteomes" id="UP000192907">
    <property type="component" value="Unassembled WGS sequence"/>
</dbReference>
<evidence type="ECO:0000256" key="10">
    <source>
        <dbReference type="ARBA" id="ARBA00023136"/>
    </source>
</evidence>
<keyword evidence="6" id="KW-0256">Endoplasmic reticulum</keyword>
<feature type="active site" evidence="11">
    <location>
        <position position="284"/>
    </location>
</feature>
<name>A0A1Y6CR07_9BACT</name>
<evidence type="ECO:0000256" key="13">
    <source>
        <dbReference type="RuleBase" id="RU003983"/>
    </source>
</evidence>
<evidence type="ECO:0000256" key="7">
    <source>
        <dbReference type="ARBA" id="ARBA00022833"/>
    </source>
</evidence>
<dbReference type="InterPro" id="IPR027057">
    <property type="entry name" value="CAXX_Prtase_1"/>
</dbReference>